<comment type="caution">
    <text evidence="1">The sequence shown here is derived from an EMBL/GenBank/DDBJ whole genome shotgun (WGS) entry which is preliminary data.</text>
</comment>
<dbReference type="Proteomes" id="UP000269573">
    <property type="component" value="Unassembled WGS sequence"/>
</dbReference>
<dbReference type="Pfam" id="PF06127">
    <property type="entry name" value="Mpo1-like"/>
    <property type="match status" value="1"/>
</dbReference>
<name>A0A3M8DJT8_9BACL</name>
<organism evidence="1 2">
    <name type="scientific">Brevibacillus nitrificans</name>
    <dbReference type="NCBI Taxonomy" id="651560"/>
    <lineage>
        <taxon>Bacteria</taxon>
        <taxon>Bacillati</taxon>
        <taxon>Bacillota</taxon>
        <taxon>Bacilli</taxon>
        <taxon>Bacillales</taxon>
        <taxon>Paenibacillaceae</taxon>
        <taxon>Brevibacillus</taxon>
    </lineage>
</organism>
<protein>
    <submittedName>
        <fullName evidence="1">DUF962 domain-containing protein</fullName>
    </submittedName>
</protein>
<gene>
    <name evidence="1" type="ORF">EDM59_04095</name>
</gene>
<dbReference type="EMBL" id="RHHU01000003">
    <property type="protein sequence ID" value="RNB88316.1"/>
    <property type="molecule type" value="Genomic_DNA"/>
</dbReference>
<accession>A0A3M8DJT8</accession>
<sequence>MIVISLPLLFWNGKRAAALFILDWIFQFVGHFFEGNPPSFFKNPVYLLVGPWWILKRLGRLLLGKPFK</sequence>
<proteinExistence type="predicted"/>
<dbReference type="InterPro" id="IPR009305">
    <property type="entry name" value="Mpo1-like"/>
</dbReference>
<evidence type="ECO:0000313" key="1">
    <source>
        <dbReference type="EMBL" id="RNB88316.1"/>
    </source>
</evidence>
<dbReference type="RefSeq" id="WP_122922435.1">
    <property type="nucleotide sequence ID" value="NZ_RHHU01000003.1"/>
</dbReference>
<reference evidence="1 2" key="1">
    <citation type="submission" date="2018-10" db="EMBL/GenBank/DDBJ databases">
        <title>Phylogenomics of Brevibacillus.</title>
        <authorList>
            <person name="Dunlap C."/>
        </authorList>
    </citation>
    <scope>NUCLEOTIDE SEQUENCE [LARGE SCALE GENOMIC DNA]</scope>
    <source>
        <strain evidence="1 2">JCM 15774</strain>
    </source>
</reference>
<evidence type="ECO:0000313" key="2">
    <source>
        <dbReference type="Proteomes" id="UP000269573"/>
    </source>
</evidence>
<keyword evidence="2" id="KW-1185">Reference proteome</keyword>
<dbReference type="AlphaFoldDB" id="A0A3M8DJT8"/>